<keyword evidence="3 6" id="KW-0547">Nucleotide-binding</keyword>
<evidence type="ECO:0000256" key="5">
    <source>
        <dbReference type="ARBA" id="ARBA00022840"/>
    </source>
</evidence>
<evidence type="ECO:0000313" key="10">
    <source>
        <dbReference type="Proteomes" id="UP001212411"/>
    </source>
</evidence>
<dbReference type="CDD" id="cd14131">
    <property type="entry name" value="PKc_Mps1"/>
    <property type="match status" value="1"/>
</dbReference>
<dbReference type="AlphaFoldDB" id="A0AAE9WIX0"/>
<dbReference type="PROSITE" id="PS00107">
    <property type="entry name" value="PROTEIN_KINASE_ATP"/>
    <property type="match status" value="1"/>
</dbReference>
<evidence type="ECO:0000256" key="3">
    <source>
        <dbReference type="ARBA" id="ARBA00022741"/>
    </source>
</evidence>
<dbReference type="InterPro" id="IPR011009">
    <property type="entry name" value="Kinase-like_dom_sf"/>
</dbReference>
<dbReference type="SUPFAM" id="SSF56112">
    <property type="entry name" value="Protein kinase-like (PK-like)"/>
    <property type="match status" value="1"/>
</dbReference>
<dbReference type="KEGG" id="som:SOMG_05063"/>
<evidence type="ECO:0000256" key="1">
    <source>
        <dbReference type="ARBA" id="ARBA00022527"/>
    </source>
</evidence>
<dbReference type="GO" id="GO:0005634">
    <property type="term" value="C:nucleus"/>
    <property type="evidence" value="ECO:0007669"/>
    <property type="project" value="TreeGrafter"/>
</dbReference>
<dbReference type="PANTHER" id="PTHR22974:SF21">
    <property type="entry name" value="DUAL SPECIFICITY PROTEIN KINASE TTK"/>
    <property type="match status" value="1"/>
</dbReference>
<feature type="binding site" evidence="6">
    <location>
        <position position="343"/>
    </location>
    <ligand>
        <name>ATP</name>
        <dbReference type="ChEBI" id="CHEBI:30616"/>
    </ligand>
</feature>
<organism evidence="9 10">
    <name type="scientific">Schizosaccharomyces osmophilus</name>
    <dbReference type="NCBI Taxonomy" id="2545709"/>
    <lineage>
        <taxon>Eukaryota</taxon>
        <taxon>Fungi</taxon>
        <taxon>Dikarya</taxon>
        <taxon>Ascomycota</taxon>
        <taxon>Taphrinomycotina</taxon>
        <taxon>Schizosaccharomycetes</taxon>
        <taxon>Schizosaccharomycetales</taxon>
        <taxon>Schizosaccharomycetaceae</taxon>
        <taxon>Schizosaccharomyces</taxon>
    </lineage>
</organism>
<keyword evidence="10" id="KW-1185">Reference proteome</keyword>
<dbReference type="Gene3D" id="3.30.200.20">
    <property type="entry name" value="Phosphorylase Kinase, domain 1"/>
    <property type="match status" value="1"/>
</dbReference>
<evidence type="ECO:0000259" key="8">
    <source>
        <dbReference type="PROSITE" id="PS50011"/>
    </source>
</evidence>
<dbReference type="GO" id="GO:0000776">
    <property type="term" value="C:kinetochore"/>
    <property type="evidence" value="ECO:0007669"/>
    <property type="project" value="TreeGrafter"/>
</dbReference>
<gene>
    <name evidence="9" type="primary">mph1</name>
    <name evidence="9" type="ORF">SOMG_05063</name>
</gene>
<evidence type="ECO:0000256" key="2">
    <source>
        <dbReference type="ARBA" id="ARBA00022679"/>
    </source>
</evidence>
<dbReference type="PROSITE" id="PS50011">
    <property type="entry name" value="PROTEIN_KINASE_DOM"/>
    <property type="match status" value="1"/>
</dbReference>
<accession>A0AAE9WIX0</accession>
<dbReference type="FunFam" id="1.10.510.10:FF:000224">
    <property type="entry name" value="serine/threonine-protein kinase mph1 isoform X1"/>
    <property type="match status" value="1"/>
</dbReference>
<dbReference type="GeneID" id="80878527"/>
<dbReference type="RefSeq" id="XP_056039660.1">
    <property type="nucleotide sequence ID" value="XM_056183838.1"/>
</dbReference>
<dbReference type="InterPro" id="IPR008271">
    <property type="entry name" value="Ser/Thr_kinase_AS"/>
</dbReference>
<feature type="compositionally biased region" description="Acidic residues" evidence="7">
    <location>
        <begin position="25"/>
        <end position="35"/>
    </location>
</feature>
<sequence>MSNRDPLVNNIADLVSDSSFDEESLSFLEDSEDQDLSLKNDTFSSKSTHSDGTVISDHLHRRSSDANTAEKAFQARPKESEPFIIASHGTLPNKEVKSPAIQPIRSHEHVVTPMPAQNSTRMQSMETQDTDSMSKTHNKTPGSLSVSRWRRIGRIGLGPPKRAEYTLSSDVKIPSGMKPINHNIEDDYENDVEMKSSENSTTSPFALPSQTPNFLPDIQAASLPNAQDVPMRAEVNPANFEESLFVKPRLKELASDNSSTMKAPSVPLQENHYVHQQQQLHGPPPKMNSLVDQSHINGVPKFLQDVATVANLPFIKLGIVGKGGSSTVFRIYSPENGRLYALKEVSFLQADFSTVQGYKNEIALLRKLSGNDRIVKLYAAEANNSIGQLNMVMEYGETDLARLLNKYATKPINLNFIRMYWEQMLQAVQIVHEQNIVHSDLKPANFLLVEGSLKLIDFGIAKAIGNDTTNIHRDSHIGTINYMAPEALTDMNANTDLGVKLVKLGRPSDVWSLGCILYQMVYGRAPFAHLKMIQAIAAIPDERHQIQFPEIAVPPSANYETPHNVHPHGVVVGPDLMDVMKRCLQRDQKKRLTIPELLMHPFLNPVPSFPSHNPQRSSFSSPDSNTYSKLTTAMSASQLSMIIERSIELSKRKSLPKELIDNMAYDCISNLQKMPR</sequence>
<evidence type="ECO:0000256" key="4">
    <source>
        <dbReference type="ARBA" id="ARBA00022777"/>
    </source>
</evidence>
<dbReference type="Proteomes" id="UP001212411">
    <property type="component" value="Chromosome 3"/>
</dbReference>
<dbReference type="GO" id="GO:0005524">
    <property type="term" value="F:ATP binding"/>
    <property type="evidence" value="ECO:0007669"/>
    <property type="project" value="UniProtKB-UniRule"/>
</dbReference>
<dbReference type="InterPro" id="IPR027084">
    <property type="entry name" value="Mps1_cat"/>
</dbReference>
<evidence type="ECO:0000313" key="9">
    <source>
        <dbReference type="EMBL" id="WBW75417.1"/>
    </source>
</evidence>
<keyword evidence="2" id="KW-0808">Transferase</keyword>
<feature type="domain" description="Protein kinase" evidence="8">
    <location>
        <begin position="314"/>
        <end position="603"/>
    </location>
</feature>
<dbReference type="GO" id="GO:0004674">
    <property type="term" value="F:protein serine/threonine kinase activity"/>
    <property type="evidence" value="ECO:0007669"/>
    <property type="project" value="UniProtKB-KW"/>
</dbReference>
<evidence type="ECO:0000256" key="6">
    <source>
        <dbReference type="PROSITE-ProRule" id="PRU10141"/>
    </source>
</evidence>
<dbReference type="SMART" id="SM00220">
    <property type="entry name" value="S_TKc"/>
    <property type="match status" value="1"/>
</dbReference>
<feature type="region of interest" description="Disordered" evidence="7">
    <location>
        <begin position="25"/>
        <end position="80"/>
    </location>
</feature>
<dbReference type="PANTHER" id="PTHR22974">
    <property type="entry name" value="MIXED LINEAGE PROTEIN KINASE"/>
    <property type="match status" value="1"/>
</dbReference>
<dbReference type="EMBL" id="CP115613">
    <property type="protein sequence ID" value="WBW75417.1"/>
    <property type="molecule type" value="Genomic_DNA"/>
</dbReference>
<dbReference type="InterPro" id="IPR017441">
    <property type="entry name" value="Protein_kinase_ATP_BS"/>
</dbReference>
<dbReference type="Gene3D" id="1.10.510.10">
    <property type="entry name" value="Transferase(Phosphotransferase) domain 1"/>
    <property type="match status" value="1"/>
</dbReference>
<dbReference type="Pfam" id="PF00069">
    <property type="entry name" value="Pkinase"/>
    <property type="match status" value="1"/>
</dbReference>
<evidence type="ECO:0000256" key="7">
    <source>
        <dbReference type="SAM" id="MobiDB-lite"/>
    </source>
</evidence>
<name>A0AAE9WIX0_9SCHI</name>
<proteinExistence type="predicted"/>
<dbReference type="GO" id="GO:0033316">
    <property type="term" value="P:meiotic spindle assembly checkpoint signaling"/>
    <property type="evidence" value="ECO:0007669"/>
    <property type="project" value="TreeGrafter"/>
</dbReference>
<dbReference type="GO" id="GO:0007094">
    <property type="term" value="P:mitotic spindle assembly checkpoint signaling"/>
    <property type="evidence" value="ECO:0007669"/>
    <property type="project" value="TreeGrafter"/>
</dbReference>
<keyword evidence="1" id="KW-0723">Serine/threonine-protein kinase</keyword>
<reference evidence="9 10" key="1">
    <citation type="journal article" date="2023" name="G3 (Bethesda)">
        <title>A high-quality reference genome for the fission yeast Schizosaccharomyces osmophilus.</title>
        <authorList>
            <person name="Jia G.S."/>
            <person name="Zhang W.C."/>
            <person name="Liang Y."/>
            <person name="Liu X.H."/>
            <person name="Rhind N."/>
            <person name="Pidoux A."/>
            <person name="Brysch-Herzberg M."/>
            <person name="Du L.L."/>
        </authorList>
    </citation>
    <scope>NUCLEOTIDE SEQUENCE [LARGE SCALE GENOMIC DNA]</scope>
    <source>
        <strain evidence="9 10">CBS 15793</strain>
    </source>
</reference>
<dbReference type="GO" id="GO:0004712">
    <property type="term" value="F:protein serine/threonine/tyrosine kinase activity"/>
    <property type="evidence" value="ECO:0007669"/>
    <property type="project" value="TreeGrafter"/>
</dbReference>
<dbReference type="GO" id="GO:0098813">
    <property type="term" value="P:nuclear chromosome segregation"/>
    <property type="evidence" value="ECO:0007669"/>
    <property type="project" value="UniProtKB-ARBA"/>
</dbReference>
<dbReference type="FunFam" id="3.30.200.20:FF:000131">
    <property type="entry name" value="Dual specificity protein kinase TTK"/>
    <property type="match status" value="1"/>
</dbReference>
<feature type="compositionally biased region" description="Polar residues" evidence="7">
    <location>
        <begin position="39"/>
        <end position="53"/>
    </location>
</feature>
<dbReference type="GO" id="GO:0034501">
    <property type="term" value="P:protein localization to kinetochore"/>
    <property type="evidence" value="ECO:0007669"/>
    <property type="project" value="TreeGrafter"/>
</dbReference>
<keyword evidence="5 6" id="KW-0067">ATP-binding</keyword>
<keyword evidence="4 9" id="KW-0418">Kinase</keyword>
<dbReference type="PROSITE" id="PS00108">
    <property type="entry name" value="PROTEIN_KINASE_ST"/>
    <property type="match status" value="1"/>
</dbReference>
<dbReference type="InterPro" id="IPR000719">
    <property type="entry name" value="Prot_kinase_dom"/>
</dbReference>
<protein>
    <submittedName>
        <fullName evidence="9">Dual specificity protein kinase Mph1</fullName>
    </submittedName>
</protein>